<gene>
    <name evidence="2" type="ORF">NSPZN2_30646</name>
</gene>
<sequence length="48" mass="5279">MLVLLALGGITFVVWMAMLGLSFLDQEQVASLRMSVKRGKDAVRIGKE</sequence>
<dbReference type="EMBL" id="CAJNBJ010000016">
    <property type="protein sequence ID" value="CAE6761014.1"/>
    <property type="molecule type" value="Genomic_DNA"/>
</dbReference>
<comment type="caution">
    <text evidence="2">The sequence shown here is derived from an EMBL/GenBank/DDBJ whole genome shotgun (WGS) entry which is preliminary data.</text>
</comment>
<keyword evidence="1" id="KW-1133">Transmembrane helix</keyword>
<accession>A0ABM8RML4</accession>
<keyword evidence="3" id="KW-1185">Reference proteome</keyword>
<evidence type="ECO:0000313" key="2">
    <source>
        <dbReference type="EMBL" id="CAE6761014.1"/>
    </source>
</evidence>
<organism evidence="2 3">
    <name type="scientific">Nitrospira defluvii</name>
    <dbReference type="NCBI Taxonomy" id="330214"/>
    <lineage>
        <taxon>Bacteria</taxon>
        <taxon>Pseudomonadati</taxon>
        <taxon>Nitrospirota</taxon>
        <taxon>Nitrospiria</taxon>
        <taxon>Nitrospirales</taxon>
        <taxon>Nitrospiraceae</taxon>
        <taxon>Nitrospira</taxon>
    </lineage>
</organism>
<evidence type="ECO:0000313" key="3">
    <source>
        <dbReference type="Proteomes" id="UP000675880"/>
    </source>
</evidence>
<dbReference type="Proteomes" id="UP000675880">
    <property type="component" value="Unassembled WGS sequence"/>
</dbReference>
<dbReference type="RefSeq" id="WP_213042778.1">
    <property type="nucleotide sequence ID" value="NZ_CAJNBJ010000016.1"/>
</dbReference>
<proteinExistence type="predicted"/>
<reference evidence="2 3" key="1">
    <citation type="submission" date="2021-02" db="EMBL/GenBank/DDBJ databases">
        <authorList>
            <person name="Han P."/>
        </authorList>
    </citation>
    <scope>NUCLEOTIDE SEQUENCE [LARGE SCALE GENOMIC DNA]</scope>
    <source>
        <strain evidence="2">Candidatus Nitrospira sp. ZN2</strain>
    </source>
</reference>
<keyword evidence="1" id="KW-0812">Transmembrane</keyword>
<feature type="transmembrane region" description="Helical" evidence="1">
    <location>
        <begin position="6"/>
        <end position="24"/>
    </location>
</feature>
<evidence type="ECO:0000256" key="1">
    <source>
        <dbReference type="SAM" id="Phobius"/>
    </source>
</evidence>
<protein>
    <submittedName>
        <fullName evidence="2">Uncharacterized protein</fullName>
    </submittedName>
</protein>
<keyword evidence="1" id="KW-0472">Membrane</keyword>
<name>A0ABM8RML4_9BACT</name>